<reference evidence="3 4" key="1">
    <citation type="submission" date="2021-06" db="EMBL/GenBank/DDBJ databases">
        <authorList>
            <person name="Lee D.H."/>
        </authorList>
    </citation>
    <scope>NUCLEOTIDE SEQUENCE [LARGE SCALE GENOMIC DNA]</scope>
    <source>
        <strain evidence="3 4">MMS21-HV4-11</strain>
    </source>
</reference>
<evidence type="ECO:0000256" key="1">
    <source>
        <dbReference type="ARBA" id="ARBA00022737"/>
    </source>
</evidence>
<dbReference type="Proteomes" id="UP000727907">
    <property type="component" value="Unassembled WGS sequence"/>
</dbReference>
<dbReference type="PANTHER" id="PTHR16263">
    <property type="entry name" value="TETRATRICOPEPTIDE REPEAT PROTEIN 38"/>
    <property type="match status" value="1"/>
</dbReference>
<dbReference type="InterPro" id="IPR033891">
    <property type="entry name" value="TTC38"/>
</dbReference>
<name>A0ABS6IJP4_9HYPH</name>
<evidence type="ECO:0000256" key="2">
    <source>
        <dbReference type="ARBA" id="ARBA00022803"/>
    </source>
</evidence>
<keyword evidence="2" id="KW-0802">TPR repeat</keyword>
<sequence>MARDGQGLELGNADEGAVAALDFVTQEWLGFGKRFADFMAAADREEKCLMFPLVAASLVLTMYSPEGQAAAKRYLSRAQQMTPGAGARERAWLGAIEFWVEGDTDRSLQQFRRIVSEWPRDLLAGKLAQLLAFNRGEAETLLDVGEKLVAANPDNRFVWGMYAFGLEECNRLDEAEAAARKSLALDRNDPWAHHAIAHCFEARGRLLEGVTFLNSVSDTWADCNSFMQTHNWWHLALFLIDLDRTDEALALYDDRVWGVWKEFCEDQANAVSLLARLELRGVDVGARWTDLATYLKPRLNEHLSAFHDVHYLYGLARAGDRSAVTEMLASLEDRAGRARPFERETWADCVVPLAHGLAAHASGDMATAARLIGQAMPHLRTLGGSIAQRALFGAIHLDALTRAGWNDAALAILQADERERPGVAATKRALADVYRKVGRTEQALAAEYQAEQLARQYRAAHTRTGEAA</sequence>
<dbReference type="RefSeq" id="WP_216960995.1">
    <property type="nucleotide sequence ID" value="NZ_JAHOPB010000001.1"/>
</dbReference>
<accession>A0ABS6IJP4</accession>
<dbReference type="PANTHER" id="PTHR16263:SF4">
    <property type="entry name" value="TETRATRICOPEPTIDE REPEAT PROTEIN 38"/>
    <property type="match status" value="1"/>
</dbReference>
<gene>
    <name evidence="3" type="ORF">KQ910_13635</name>
</gene>
<keyword evidence="4" id="KW-1185">Reference proteome</keyword>
<dbReference type="EMBL" id="JAHOPB010000001">
    <property type="protein sequence ID" value="MBU8874812.1"/>
    <property type="molecule type" value="Genomic_DNA"/>
</dbReference>
<evidence type="ECO:0000313" key="3">
    <source>
        <dbReference type="EMBL" id="MBU8874812.1"/>
    </source>
</evidence>
<comment type="caution">
    <text evidence="3">The sequence shown here is derived from an EMBL/GenBank/DDBJ whole genome shotgun (WGS) entry which is preliminary data.</text>
</comment>
<evidence type="ECO:0000313" key="4">
    <source>
        <dbReference type="Proteomes" id="UP000727907"/>
    </source>
</evidence>
<organism evidence="3 4">
    <name type="scientific">Reyranella humidisoli</name>
    <dbReference type="NCBI Taxonomy" id="2849149"/>
    <lineage>
        <taxon>Bacteria</taxon>
        <taxon>Pseudomonadati</taxon>
        <taxon>Pseudomonadota</taxon>
        <taxon>Alphaproteobacteria</taxon>
        <taxon>Hyphomicrobiales</taxon>
        <taxon>Reyranellaceae</taxon>
        <taxon>Reyranella</taxon>
    </lineage>
</organism>
<keyword evidence="1" id="KW-0677">Repeat</keyword>
<protein>
    <submittedName>
        <fullName evidence="3">Tetratricopeptide repeat protein</fullName>
    </submittedName>
</protein>
<proteinExistence type="predicted"/>
<dbReference type="CDD" id="cd05804">
    <property type="entry name" value="StaR_like"/>
    <property type="match status" value="1"/>
</dbReference>